<dbReference type="RefSeq" id="WP_151574461.1">
    <property type="nucleotide sequence ID" value="NZ_WBOT01000003.1"/>
</dbReference>
<dbReference type="InterPro" id="IPR002645">
    <property type="entry name" value="STAS_dom"/>
</dbReference>
<feature type="domain" description="STAS" evidence="2">
    <location>
        <begin position="165"/>
        <end position="276"/>
    </location>
</feature>
<dbReference type="PROSITE" id="PS50801">
    <property type="entry name" value="STAS"/>
    <property type="match status" value="1"/>
</dbReference>
<dbReference type="AlphaFoldDB" id="A0A7V7RM54"/>
<dbReference type="InterPro" id="IPR051932">
    <property type="entry name" value="Bact_StressResp_Reg"/>
</dbReference>
<dbReference type="PANTHER" id="PTHR33745:SF3">
    <property type="entry name" value="RSBT CO-ANTAGONIST PROTEIN RSBRC"/>
    <property type="match status" value="1"/>
</dbReference>
<evidence type="ECO:0000313" key="3">
    <source>
        <dbReference type="EMBL" id="KAB2332999.1"/>
    </source>
</evidence>
<dbReference type="SUPFAM" id="SSF52091">
    <property type="entry name" value="SpoIIaa-like"/>
    <property type="match status" value="1"/>
</dbReference>
<dbReference type="EMBL" id="WBOT01000003">
    <property type="protein sequence ID" value="KAB2332999.1"/>
    <property type="molecule type" value="Genomic_DNA"/>
</dbReference>
<protein>
    <submittedName>
        <fullName evidence="3">STAS domain-containing protein</fullName>
    </submittedName>
</protein>
<keyword evidence="4" id="KW-1185">Reference proteome</keyword>
<proteinExistence type="predicted"/>
<name>A0A7V7RM54_9BACI</name>
<evidence type="ECO:0000259" key="2">
    <source>
        <dbReference type="PROSITE" id="PS50801"/>
    </source>
</evidence>
<dbReference type="Gene3D" id="3.30.750.24">
    <property type="entry name" value="STAS domain"/>
    <property type="match status" value="1"/>
</dbReference>
<dbReference type="Pfam" id="PF01740">
    <property type="entry name" value="STAS"/>
    <property type="match status" value="1"/>
</dbReference>
<reference evidence="3 4" key="1">
    <citation type="journal article" date="2014" name="Arch. Microbiol.">
        <title>Bacillus mesophilum sp. nov., strain IITR-54T, a novel 4-chlorobiphenyl dechlorinating bacterium.</title>
        <authorList>
            <person name="Manickam N."/>
            <person name="Singh N.K."/>
            <person name="Bajaj A."/>
            <person name="Kumar R.M."/>
            <person name="Kaur G."/>
            <person name="Kaur N."/>
            <person name="Bala M."/>
            <person name="Kumar A."/>
            <person name="Mayilraj S."/>
        </authorList>
    </citation>
    <scope>NUCLEOTIDE SEQUENCE [LARGE SCALE GENOMIC DNA]</scope>
    <source>
        <strain evidence="3 4">IITR-54</strain>
    </source>
</reference>
<evidence type="ECO:0000313" key="4">
    <source>
        <dbReference type="Proteomes" id="UP000441354"/>
    </source>
</evidence>
<organism evidence="3 4">
    <name type="scientific">Bacillus mesophilum</name>
    <dbReference type="NCBI Taxonomy" id="1071718"/>
    <lineage>
        <taxon>Bacteria</taxon>
        <taxon>Bacillati</taxon>
        <taxon>Bacillota</taxon>
        <taxon>Bacilli</taxon>
        <taxon>Bacillales</taxon>
        <taxon>Bacillaceae</taxon>
        <taxon>Bacillus</taxon>
    </lineage>
</organism>
<dbReference type="InterPro" id="IPR036513">
    <property type="entry name" value="STAS_dom_sf"/>
</dbReference>
<dbReference type="Proteomes" id="UP000441354">
    <property type="component" value="Unassembled WGS sequence"/>
</dbReference>
<gene>
    <name evidence="3" type="ORF">F7732_13075</name>
</gene>
<dbReference type="CDD" id="cd07041">
    <property type="entry name" value="STAS_RsbR_RsbS_like"/>
    <property type="match status" value="1"/>
</dbReference>
<sequence>MHRNQELHTFLIEKAKNLTEEWYESLDKSDPKGVYSSSNPEEIQKLKQQNYDFHLHLCKIFVQEEEQFLQEFQDWIIHIAQDEQHLNTPLQYILREFLHVQEQYLCYIDEFASIHKGQYSHEKVQLWQRIIIRAFKEVVLRFVQENQVYSEKKLLAQQEIIIELSSPIITINKGAALLPLVGDIDTTRAKFILEHSLNECSNKGINHLYIDLSGVVMIDTMVAHQIFQLISALKMIGVQTTLSGLRPEVAQTTVQLGLSFEEVVIRSDLAAALSANEIDSAK</sequence>
<evidence type="ECO:0000256" key="1">
    <source>
        <dbReference type="ARBA" id="ARBA00022553"/>
    </source>
</evidence>
<accession>A0A7V7RM54</accession>
<keyword evidence="1" id="KW-0597">Phosphoprotein</keyword>
<dbReference type="PANTHER" id="PTHR33745">
    <property type="entry name" value="RSBT ANTAGONIST PROTEIN RSBS-RELATED"/>
    <property type="match status" value="1"/>
</dbReference>
<dbReference type="OrthoDB" id="9800154at2"/>
<comment type="caution">
    <text evidence="3">The sequence shown here is derived from an EMBL/GenBank/DDBJ whole genome shotgun (WGS) entry which is preliminary data.</text>
</comment>